<feature type="domain" description="FlgD/Vpr Ig-like" evidence="3">
    <location>
        <begin position="709"/>
        <end position="777"/>
    </location>
</feature>
<dbReference type="KEGG" id="sve:SVEN_3856"/>
<evidence type="ECO:0000259" key="3">
    <source>
        <dbReference type="Pfam" id="PF13860"/>
    </source>
</evidence>
<dbReference type="Pfam" id="PF13517">
    <property type="entry name" value="FG-GAP_3"/>
    <property type="match status" value="1"/>
</dbReference>
<dbReference type="PATRIC" id="fig|953739.5.peg.6328"/>
<name>F2REL9_STRVP</name>
<keyword evidence="1 2" id="KW-0732">Signal</keyword>
<dbReference type="RefSeq" id="WP_015035054.1">
    <property type="nucleotide sequence ID" value="NC_018750.1"/>
</dbReference>
<reference evidence="4 5" key="1">
    <citation type="journal article" date="2011" name="BMC Genomics">
        <title>Genome-wide analysis of the role of GlnR in Streptomyces venezuelae provides new insights into global nitrogen regulation in actinomycetes.</title>
        <authorList>
            <person name="Pullan S.T."/>
            <person name="Bibb M.J."/>
            <person name="Merrick M."/>
        </authorList>
    </citation>
    <scope>NUCLEOTIDE SEQUENCE [LARGE SCALE GENOMIC DNA]</scope>
    <source>
        <strain evidence="4">ATCC 10712</strain>
    </source>
</reference>
<accession>F2REL9</accession>
<dbReference type="PANTHER" id="PTHR46580:SF4">
    <property type="entry name" value="ATP_GTP-BINDING PROTEIN"/>
    <property type="match status" value="1"/>
</dbReference>
<dbReference type="OrthoDB" id="3275941at2"/>
<proteinExistence type="predicted"/>
<gene>
    <name evidence="4" type="ordered locus">SVEN_3856</name>
</gene>
<dbReference type="GeneID" id="51864415"/>
<dbReference type="Gene3D" id="2.115.10.10">
    <property type="entry name" value="Tachylectin 2"/>
    <property type="match status" value="1"/>
</dbReference>
<dbReference type="STRING" id="953739.SVEN_3856"/>
<dbReference type="AlphaFoldDB" id="F2REL9"/>
<dbReference type="Proteomes" id="UP000006854">
    <property type="component" value="Chromosome"/>
</dbReference>
<dbReference type="InterPro" id="IPR028994">
    <property type="entry name" value="Integrin_alpha_N"/>
</dbReference>
<dbReference type="SUPFAM" id="SSF63825">
    <property type="entry name" value="YWTD domain"/>
    <property type="match status" value="1"/>
</dbReference>
<dbReference type="Pfam" id="PF13860">
    <property type="entry name" value="FlgD_ig"/>
    <property type="match status" value="1"/>
</dbReference>
<dbReference type="PANTHER" id="PTHR46580">
    <property type="entry name" value="SENSOR KINASE-RELATED"/>
    <property type="match status" value="1"/>
</dbReference>
<dbReference type="Gene3D" id="2.60.40.4070">
    <property type="match status" value="1"/>
</dbReference>
<dbReference type="SUPFAM" id="SSF51004">
    <property type="entry name" value="C-terminal (heme d1) domain of cytochrome cd1-nitrite reductase"/>
    <property type="match status" value="1"/>
</dbReference>
<dbReference type="InterPro" id="IPR025965">
    <property type="entry name" value="FlgD/Vpr_Ig-like"/>
</dbReference>
<dbReference type="InterPro" id="IPR013517">
    <property type="entry name" value="FG-GAP"/>
</dbReference>
<dbReference type="SUPFAM" id="SSF69318">
    <property type="entry name" value="Integrin alpha N-terminal domain"/>
    <property type="match status" value="1"/>
</dbReference>
<feature type="chain" id="PRO_5003285187" description="FlgD/Vpr Ig-like domain-containing protein" evidence="2">
    <location>
        <begin position="32"/>
        <end position="1053"/>
    </location>
</feature>
<keyword evidence="5" id="KW-1185">Reference proteome</keyword>
<dbReference type="eggNOG" id="COG2385">
    <property type="taxonomic scope" value="Bacteria"/>
</dbReference>
<feature type="signal peptide" evidence="2">
    <location>
        <begin position="1"/>
        <end position="31"/>
    </location>
</feature>
<dbReference type="InterPro" id="IPR011048">
    <property type="entry name" value="Haem_d1_sf"/>
</dbReference>
<evidence type="ECO:0000256" key="1">
    <source>
        <dbReference type="ARBA" id="ARBA00022729"/>
    </source>
</evidence>
<evidence type="ECO:0000313" key="5">
    <source>
        <dbReference type="Proteomes" id="UP000006854"/>
    </source>
</evidence>
<evidence type="ECO:0000313" key="4">
    <source>
        <dbReference type="EMBL" id="CCA57142.1"/>
    </source>
</evidence>
<dbReference type="EMBL" id="FR845719">
    <property type="protein sequence ID" value="CCA57142.1"/>
    <property type="molecule type" value="Genomic_DNA"/>
</dbReference>
<sequence length="1053" mass="109350">MLARSSRGRARTAVVAATLIASVIGAAPAHAVPAAAPTALPAAVPPGDQLDITPHWRTQPRQVTVSAVSAGGFAHETEDSDPAFGGELFWTDFATGRTASLGYGSGTPAFAESGVGGRYAYVRSGAGSHALRDLATGTEEPLTIPRDASYRGLLGDTLLFQQYESEESTQTTTGYYLRRVGDPAGTKIPVTGFPEGAGLHMARLVAGDDTAAVIRFGRSATDPYDLTDLGLVDLRTGRMTVIDAPTSAGQSILVAPVALSADRIAWIDRDRRVHVRERSAPLGPERTYALPEGLSAARIGLVGDWVLAVGEAGGVDSALRRPLVALSPEGVPQTLLEKAEPEINQIAGGAGAAVVGGSSATDWSLLKAVPGKGGGAPALEKLRRVEPLATAVQSLALGAGRLSTLEQDGGLSRGFFAWDLPVAPLHTGAPEPAPVGSEERLEPTTPLFDSGDGRTVHLARGGSGLDVVGRRSAKEAARVSTGKTSGWLADASGRWAVFQGGRPTVAGVLVPGEETLVVDLDAAPGAPSVVKRQPQTAAALRGDTLFAGTATAGQVSRTDLVTGKDLGTVATGATCQATELQVTGRWLYWACAQFGRQGVLDLQTGTRIALPRGSSTGGLLGDGFVVDRDGGSYLRLTDFHTGTAAAPRTLVDSEPLPGVRREGWTVDRFGGAVAYRDAQDHVHVVWTGVPTSDLTTLAARTPATMRVQDGWRASWALSKPAAAWELQLFDPHSWEPVRSFAGGETRGRVDVVWDGRTAAGKPVPNGSYTWRLRANTADGKGADLLVAGSVSVSGGRPVWRDLAGNDMQGELLALDTTGGVSMYRGDGFGGLSGRMTATGAKFATSTVLVPFGDVNADGCADVLARVGDQLRAYRPGCGKVVTASSPYTLLGSGWGQYDVLTSPGDANGDGFIDLIVRQTTTGDMYFYAGTADHRLAPRVRIGVNWKLYKKIVGVGDLNRDGRGDLLGVDAAGVLWRYYGTATGGVTPRVRVGGGWGGYSALAGVGDISGDGCADLVARDTTGKLYGYPATCAGAYQSRVLIGSGGWNTFKALF</sequence>
<dbReference type="HOGENOM" id="CLU_286496_0_0_11"/>
<evidence type="ECO:0000256" key="2">
    <source>
        <dbReference type="SAM" id="SignalP"/>
    </source>
</evidence>
<organism evidence="4 5">
    <name type="scientific">Streptomyces venezuelae (strain ATCC 10712 / CBS 650.69 / DSM 40230 / JCM 4526 / NBRC 13096 / PD 04745)</name>
    <dbReference type="NCBI Taxonomy" id="953739"/>
    <lineage>
        <taxon>Bacteria</taxon>
        <taxon>Bacillati</taxon>
        <taxon>Actinomycetota</taxon>
        <taxon>Actinomycetes</taxon>
        <taxon>Kitasatosporales</taxon>
        <taxon>Streptomycetaceae</taxon>
        <taxon>Streptomyces</taxon>
    </lineage>
</organism>
<protein>
    <recommendedName>
        <fullName evidence="3">FlgD/Vpr Ig-like domain-containing protein</fullName>
    </recommendedName>
</protein>